<evidence type="ECO:0000256" key="5">
    <source>
        <dbReference type="ARBA" id="ARBA00022737"/>
    </source>
</evidence>
<reference evidence="12 13" key="1">
    <citation type="journal article" date="2024" name="Nat. Commun.">
        <title>Phylogenomics reveals the evolutionary origins of lichenization in chlorophyte algae.</title>
        <authorList>
            <person name="Puginier C."/>
            <person name="Libourel C."/>
            <person name="Otte J."/>
            <person name="Skaloud P."/>
            <person name="Haon M."/>
            <person name="Grisel S."/>
            <person name="Petersen M."/>
            <person name="Berrin J.G."/>
            <person name="Delaux P.M."/>
            <person name="Dal Grande F."/>
            <person name="Keller J."/>
        </authorList>
    </citation>
    <scope>NUCLEOTIDE SEQUENCE [LARGE SCALE GENOMIC DNA]</scope>
    <source>
        <strain evidence="12 13">SAG 2523</strain>
    </source>
</reference>
<dbReference type="InterPro" id="IPR018108">
    <property type="entry name" value="MCP_transmembrane"/>
</dbReference>
<dbReference type="Proteomes" id="UP001485043">
    <property type="component" value="Unassembled WGS sequence"/>
</dbReference>
<dbReference type="GO" id="GO:0016020">
    <property type="term" value="C:membrane"/>
    <property type="evidence" value="ECO:0007669"/>
    <property type="project" value="UniProtKB-SubCell"/>
</dbReference>
<feature type="transmembrane region" description="Helical" evidence="11">
    <location>
        <begin position="12"/>
        <end position="36"/>
    </location>
</feature>
<dbReference type="SUPFAM" id="SSF103506">
    <property type="entry name" value="Mitochondrial carrier"/>
    <property type="match status" value="1"/>
</dbReference>
<keyword evidence="3 9" id="KW-0813">Transport</keyword>
<comment type="similarity">
    <text evidence="2 9">Belongs to the mitochondrial carrier (TC 2.A.29) family.</text>
</comment>
<evidence type="ECO:0000313" key="13">
    <source>
        <dbReference type="Proteomes" id="UP001485043"/>
    </source>
</evidence>
<evidence type="ECO:0000256" key="11">
    <source>
        <dbReference type="SAM" id="Phobius"/>
    </source>
</evidence>
<dbReference type="PROSITE" id="PS51257">
    <property type="entry name" value="PROKAR_LIPOPROTEIN"/>
    <property type="match status" value="1"/>
</dbReference>
<evidence type="ECO:0000256" key="9">
    <source>
        <dbReference type="RuleBase" id="RU000488"/>
    </source>
</evidence>
<gene>
    <name evidence="12" type="ORF">WJX84_004136</name>
</gene>
<keyword evidence="13" id="KW-1185">Reference proteome</keyword>
<evidence type="ECO:0000256" key="10">
    <source>
        <dbReference type="SAM" id="MobiDB-lite"/>
    </source>
</evidence>
<keyword evidence="6 11" id="KW-1133">Transmembrane helix</keyword>
<dbReference type="PROSITE" id="PS50920">
    <property type="entry name" value="SOLCAR"/>
    <property type="match status" value="1"/>
</dbReference>
<feature type="compositionally biased region" description="Pro residues" evidence="10">
    <location>
        <begin position="179"/>
        <end position="192"/>
    </location>
</feature>
<keyword evidence="5" id="KW-0677">Repeat</keyword>
<dbReference type="InterPro" id="IPR023395">
    <property type="entry name" value="MCP_dom_sf"/>
</dbReference>
<feature type="repeat" description="Solcar" evidence="8">
    <location>
        <begin position="197"/>
        <end position="309"/>
    </location>
</feature>
<evidence type="ECO:0000256" key="7">
    <source>
        <dbReference type="ARBA" id="ARBA00023136"/>
    </source>
</evidence>
<dbReference type="PANTHER" id="PTHR45667">
    <property type="entry name" value="S-ADENOSYLMETHIONINE MITOCHONDRIAL CARRIER PROTEIN"/>
    <property type="match status" value="1"/>
</dbReference>
<proteinExistence type="inferred from homology"/>
<comment type="caution">
    <text evidence="12">The sequence shown here is derived from an EMBL/GenBank/DDBJ whole genome shotgun (WGS) entry which is preliminary data.</text>
</comment>
<dbReference type="AlphaFoldDB" id="A0AAW1T1S2"/>
<evidence type="ECO:0008006" key="14">
    <source>
        <dbReference type="Google" id="ProtNLM"/>
    </source>
</evidence>
<sequence length="402" mass="42332">MRQGQPKVHYSLLIVAYFEVLLWLTVVIFSCATLSAKAEDTGYLLRETVNLKQTIGTNDSAVSFQGFVLEDPISSLHLQFESLSLQRLAAESVDPGQQKRPDLSLSFLPDFKGVPAPYTGIEAIWNFAGARSGPPYSLDLHFELVDTPKQPVKGPFLRRPFASISDSMLSNKTAAVVPSAPPPPSSPPPPAQPRVDTKPASDVIAGAMARAASQSTIHPLDTLKVRLQASHTATKPALSKIGQLLPPQKIAAAAANPQKVAAATAAAPKALGTALPHIASLYRGVVGAASGAGIAIGAYFAFYGAASNLLARHTEMAPGGVAFVAGGIAAAGGSVVKVPLAVCIRSVQAHSPWVATDRWVFENKRLAAAGDSVVKLGGRHSLYLNISLTPPLPNLFHHHDFF</sequence>
<comment type="subcellular location">
    <subcellularLocation>
        <location evidence="1">Membrane</location>
        <topology evidence="1">Multi-pass membrane protein</topology>
    </subcellularLocation>
</comment>
<evidence type="ECO:0000256" key="3">
    <source>
        <dbReference type="ARBA" id="ARBA00022448"/>
    </source>
</evidence>
<dbReference type="EMBL" id="JALJOV010000472">
    <property type="protein sequence ID" value="KAK9863434.1"/>
    <property type="molecule type" value="Genomic_DNA"/>
</dbReference>
<dbReference type="Gene3D" id="1.50.40.10">
    <property type="entry name" value="Mitochondrial carrier domain"/>
    <property type="match status" value="1"/>
</dbReference>
<evidence type="ECO:0000256" key="6">
    <source>
        <dbReference type="ARBA" id="ARBA00022989"/>
    </source>
</evidence>
<evidence type="ECO:0000256" key="1">
    <source>
        <dbReference type="ARBA" id="ARBA00004141"/>
    </source>
</evidence>
<evidence type="ECO:0000313" key="12">
    <source>
        <dbReference type="EMBL" id="KAK9863434.1"/>
    </source>
</evidence>
<accession>A0AAW1T1S2</accession>
<keyword evidence="7 8" id="KW-0472">Membrane</keyword>
<evidence type="ECO:0000256" key="2">
    <source>
        <dbReference type="ARBA" id="ARBA00006375"/>
    </source>
</evidence>
<feature type="region of interest" description="Disordered" evidence="10">
    <location>
        <begin position="172"/>
        <end position="198"/>
    </location>
</feature>
<evidence type="ECO:0000256" key="4">
    <source>
        <dbReference type="ARBA" id="ARBA00022692"/>
    </source>
</evidence>
<dbReference type="Pfam" id="PF00153">
    <property type="entry name" value="Mito_carr"/>
    <property type="match status" value="1"/>
</dbReference>
<organism evidence="12 13">
    <name type="scientific">Apatococcus fuscideae</name>
    <dbReference type="NCBI Taxonomy" id="2026836"/>
    <lineage>
        <taxon>Eukaryota</taxon>
        <taxon>Viridiplantae</taxon>
        <taxon>Chlorophyta</taxon>
        <taxon>core chlorophytes</taxon>
        <taxon>Trebouxiophyceae</taxon>
        <taxon>Chlorellales</taxon>
        <taxon>Chlorellaceae</taxon>
        <taxon>Apatococcus</taxon>
    </lineage>
</organism>
<name>A0AAW1T1S2_9CHLO</name>
<keyword evidence="4 8" id="KW-0812">Transmembrane</keyword>
<evidence type="ECO:0000256" key="8">
    <source>
        <dbReference type="PROSITE-ProRule" id="PRU00282"/>
    </source>
</evidence>
<protein>
    <recommendedName>
        <fullName evidence="14">Transmembrane protein</fullName>
    </recommendedName>
</protein>